<dbReference type="Proteomes" id="UP000270471">
    <property type="component" value="Unassembled WGS sequence"/>
</dbReference>
<reference evidence="3 4" key="1">
    <citation type="submission" date="2017-11" db="EMBL/GenBank/DDBJ databases">
        <title>Draft genome of actinobacteria isolated from guarana (Paullinia cupana (Mart.) Ducke.</title>
        <authorList>
            <person name="Siqueira K.A."/>
            <person name="Liotti R.G."/>
            <person name="Mendes T.A.O."/>
            <person name="Soares M.A."/>
        </authorList>
    </citation>
    <scope>NUCLEOTIDE SEQUENCE [LARGE SCALE GENOMIC DNA]</scope>
    <source>
        <strain evidence="3 4">193</strain>
    </source>
</reference>
<dbReference type="EMBL" id="PENI01000041">
    <property type="protein sequence ID" value="RMB80519.1"/>
    <property type="molecule type" value="Genomic_DNA"/>
</dbReference>
<gene>
    <name evidence="3" type="primary">cas5e</name>
    <name evidence="3" type="ORF">CTZ28_39680</name>
</gene>
<dbReference type="InterPro" id="IPR010147">
    <property type="entry name" value="CRISPR-assoc_prot_CasD"/>
</dbReference>
<dbReference type="GO" id="GO:0003723">
    <property type="term" value="F:RNA binding"/>
    <property type="evidence" value="ECO:0007669"/>
    <property type="project" value="InterPro"/>
</dbReference>
<keyword evidence="4" id="KW-1185">Reference proteome</keyword>
<name>A0A3M0I357_9ACTN</name>
<comment type="caution">
    <text evidence="3">The sequence shown here is derived from an EMBL/GenBank/DDBJ whole genome shotgun (WGS) entry which is preliminary data.</text>
</comment>
<dbReference type="OrthoDB" id="3189549at2"/>
<keyword evidence="1" id="KW-0051">Antiviral defense</keyword>
<feature type="region of interest" description="Disordered" evidence="2">
    <location>
        <begin position="187"/>
        <end position="207"/>
    </location>
</feature>
<dbReference type="AlphaFoldDB" id="A0A3M0I357"/>
<protein>
    <submittedName>
        <fullName evidence="3">Type I-E CRISPR-associated protein Cas5/CasD</fullName>
    </submittedName>
</protein>
<dbReference type="RefSeq" id="WP_121894668.1">
    <property type="nucleotide sequence ID" value="NZ_PENI01000041.1"/>
</dbReference>
<organism evidence="3 4">
    <name type="scientific">Streptomyces shenzhenensis</name>
    <dbReference type="NCBI Taxonomy" id="943815"/>
    <lineage>
        <taxon>Bacteria</taxon>
        <taxon>Bacillati</taxon>
        <taxon>Actinomycetota</taxon>
        <taxon>Actinomycetes</taxon>
        <taxon>Kitasatosporales</taxon>
        <taxon>Streptomycetaceae</taxon>
        <taxon>Streptomyces</taxon>
    </lineage>
</organism>
<dbReference type="CDD" id="cd09645">
    <property type="entry name" value="Cas5_I-E"/>
    <property type="match status" value="1"/>
</dbReference>
<evidence type="ECO:0000256" key="1">
    <source>
        <dbReference type="ARBA" id="ARBA00023118"/>
    </source>
</evidence>
<dbReference type="Gene3D" id="3.30.70.2660">
    <property type="match status" value="1"/>
</dbReference>
<proteinExistence type="predicted"/>
<dbReference type="NCBIfam" id="TIGR01868">
    <property type="entry name" value="casD_Cas5e"/>
    <property type="match status" value="1"/>
</dbReference>
<sequence>MSRTSVLTLLLAGPLQSWGASSRFTRRTTESAPTKSAVIGLLAAAAGIDRDDDTRLAPLAALRFGVRIDQPGIRIRDFHKAMHPVTGKTMPLSERFYLADAVFVAAVEGDHTLLTGLHQALRTPVYPPFLGRRSCPPSRPVDLGLHEDARIEDILEHVPWQAAAWYRRHHRATLPNRLTVLREKHTGEDAAGDTLPDQPVSFSPTRRRHTLRTVVTTFVPGPTASTTQPQQAVHHDPFDALPALPEDENA</sequence>
<accession>A0A3M0I357</accession>
<evidence type="ECO:0000313" key="3">
    <source>
        <dbReference type="EMBL" id="RMB80519.1"/>
    </source>
</evidence>
<dbReference type="InterPro" id="IPR013422">
    <property type="entry name" value="CRISPR-assoc_prot_Cas5_N"/>
</dbReference>
<feature type="region of interest" description="Disordered" evidence="2">
    <location>
        <begin position="220"/>
        <end position="250"/>
    </location>
</feature>
<dbReference type="Pfam" id="PF09704">
    <property type="entry name" value="Cas_Cas5d"/>
    <property type="match status" value="1"/>
</dbReference>
<dbReference type="NCBIfam" id="TIGR02593">
    <property type="entry name" value="CRISPR_cas5"/>
    <property type="match status" value="1"/>
</dbReference>
<dbReference type="GO" id="GO:0051607">
    <property type="term" value="P:defense response to virus"/>
    <property type="evidence" value="ECO:0007669"/>
    <property type="project" value="UniProtKB-KW"/>
</dbReference>
<evidence type="ECO:0000256" key="2">
    <source>
        <dbReference type="SAM" id="MobiDB-lite"/>
    </source>
</evidence>
<evidence type="ECO:0000313" key="4">
    <source>
        <dbReference type="Proteomes" id="UP000270471"/>
    </source>
</evidence>
<dbReference type="InterPro" id="IPR021124">
    <property type="entry name" value="CRISPR-assoc_prot_Cas5"/>
</dbReference>
<dbReference type="GO" id="GO:0043571">
    <property type="term" value="P:maintenance of CRISPR repeat elements"/>
    <property type="evidence" value="ECO:0007669"/>
    <property type="project" value="InterPro"/>
</dbReference>